<dbReference type="EMBL" id="RXGB01007184">
    <property type="protein sequence ID" value="TMW85711.1"/>
    <property type="molecule type" value="Genomic_DNA"/>
</dbReference>
<dbReference type="AlphaFoldDB" id="A0A6N2AXA4"/>
<comment type="caution">
    <text evidence="1">The sequence shown here is derived from an EMBL/GenBank/DDBJ whole genome shotgun (WGS) entry which is preliminary data.</text>
</comment>
<gene>
    <name evidence="1" type="ORF">EJD97_022680</name>
</gene>
<reference evidence="1" key="1">
    <citation type="submission" date="2019-05" db="EMBL/GenBank/DDBJ databases">
        <title>The de novo reference genome and transcriptome assemblies of the wild tomato species Solanum chilense.</title>
        <authorList>
            <person name="Stam R."/>
            <person name="Nosenko T."/>
            <person name="Hoerger A.C."/>
            <person name="Stephan W."/>
            <person name="Seidel M.A."/>
            <person name="Kuhn J.M.M."/>
            <person name="Haberer G."/>
            <person name="Tellier A."/>
        </authorList>
    </citation>
    <scope>NUCLEOTIDE SEQUENCE</scope>
    <source>
        <tissue evidence="1">Mature leaves</tissue>
    </source>
</reference>
<sequence length="113" mass="12640">MPHEAILFYSRLKHVDSSVCDQYTYSSVLKACAETKGILVGKAVHRHILFSGIHTCRIVKIRDVRVADVLYGLLAKLGNAYVNDLFVDSAAIVMYAELGCIDLMTRIFENTCE</sequence>
<accession>A0A6N2AXA4</accession>
<name>A0A6N2AXA4_SOLCI</name>
<evidence type="ECO:0000313" key="1">
    <source>
        <dbReference type="EMBL" id="TMW85711.1"/>
    </source>
</evidence>
<organism evidence="1">
    <name type="scientific">Solanum chilense</name>
    <name type="common">Tomato</name>
    <name type="synonym">Lycopersicon chilense</name>
    <dbReference type="NCBI Taxonomy" id="4083"/>
    <lineage>
        <taxon>Eukaryota</taxon>
        <taxon>Viridiplantae</taxon>
        <taxon>Streptophyta</taxon>
        <taxon>Embryophyta</taxon>
        <taxon>Tracheophyta</taxon>
        <taxon>Spermatophyta</taxon>
        <taxon>Magnoliopsida</taxon>
        <taxon>eudicotyledons</taxon>
        <taxon>Gunneridae</taxon>
        <taxon>Pentapetalae</taxon>
        <taxon>asterids</taxon>
        <taxon>lamiids</taxon>
        <taxon>Solanales</taxon>
        <taxon>Solanaceae</taxon>
        <taxon>Solanoideae</taxon>
        <taxon>Solaneae</taxon>
        <taxon>Solanum</taxon>
        <taxon>Solanum subgen. Lycopersicon</taxon>
    </lineage>
</organism>
<protein>
    <submittedName>
        <fullName evidence="1">Uncharacterized protein</fullName>
    </submittedName>
</protein>
<proteinExistence type="predicted"/>